<evidence type="ECO:0000313" key="9">
    <source>
        <dbReference type="Proteomes" id="UP001142317"/>
    </source>
</evidence>
<evidence type="ECO:0000256" key="4">
    <source>
        <dbReference type="ARBA" id="ARBA00022692"/>
    </source>
</evidence>
<gene>
    <name evidence="8" type="ORF">GCM10017586_21370</name>
</gene>
<evidence type="ECO:0000256" key="7">
    <source>
        <dbReference type="SAM" id="Phobius"/>
    </source>
</evidence>
<feature type="transmembrane region" description="Helical" evidence="7">
    <location>
        <begin position="143"/>
        <end position="164"/>
    </location>
</feature>
<feature type="transmembrane region" description="Helical" evidence="7">
    <location>
        <begin position="312"/>
        <end position="331"/>
    </location>
</feature>
<keyword evidence="4 7" id="KW-0812">Transmembrane</keyword>
<comment type="caution">
    <text evidence="8">The sequence shown here is derived from an EMBL/GenBank/DDBJ whole genome shotgun (WGS) entry which is preliminary data.</text>
</comment>
<dbReference type="Proteomes" id="UP001142317">
    <property type="component" value="Unassembled WGS sequence"/>
</dbReference>
<feature type="transmembrane region" description="Helical" evidence="7">
    <location>
        <begin position="400"/>
        <end position="418"/>
    </location>
</feature>
<evidence type="ECO:0000256" key="2">
    <source>
        <dbReference type="ARBA" id="ARBA00008821"/>
    </source>
</evidence>
<keyword evidence="9" id="KW-1185">Reference proteome</keyword>
<dbReference type="InterPro" id="IPR006043">
    <property type="entry name" value="NCS2"/>
</dbReference>
<keyword evidence="3" id="KW-0813">Transport</keyword>
<feature type="transmembrane region" description="Helical" evidence="7">
    <location>
        <begin position="376"/>
        <end position="394"/>
    </location>
</feature>
<feature type="transmembrane region" description="Helical" evidence="7">
    <location>
        <begin position="170"/>
        <end position="189"/>
    </location>
</feature>
<comment type="subcellular location">
    <subcellularLocation>
        <location evidence="1">Membrane</location>
        <topology evidence="1">Multi-pass membrane protein</topology>
    </subcellularLocation>
</comment>
<name>A0A9W6HI51_9MICO</name>
<accession>A0A9W6HI51</accession>
<feature type="transmembrane region" description="Helical" evidence="7">
    <location>
        <begin position="343"/>
        <end position="364"/>
    </location>
</feature>
<evidence type="ECO:0000256" key="1">
    <source>
        <dbReference type="ARBA" id="ARBA00004141"/>
    </source>
</evidence>
<dbReference type="GO" id="GO:0005886">
    <property type="term" value="C:plasma membrane"/>
    <property type="evidence" value="ECO:0007669"/>
    <property type="project" value="TreeGrafter"/>
</dbReference>
<proteinExistence type="inferred from homology"/>
<dbReference type="Pfam" id="PF00860">
    <property type="entry name" value="Xan_ur_permease"/>
    <property type="match status" value="1"/>
</dbReference>
<dbReference type="PANTHER" id="PTHR42810:SF2">
    <property type="entry name" value="PURINE PERMEASE C1399.01C-RELATED"/>
    <property type="match status" value="1"/>
</dbReference>
<protein>
    <submittedName>
        <fullName evidence="8">Nitrate reductase</fullName>
    </submittedName>
</protein>
<dbReference type="PANTHER" id="PTHR42810">
    <property type="entry name" value="PURINE PERMEASE C1399.01C-RELATED"/>
    <property type="match status" value="1"/>
</dbReference>
<keyword evidence="6 7" id="KW-0472">Membrane</keyword>
<evidence type="ECO:0000256" key="6">
    <source>
        <dbReference type="ARBA" id="ARBA00023136"/>
    </source>
</evidence>
<feature type="transmembrane region" description="Helical" evidence="7">
    <location>
        <begin position="80"/>
        <end position="98"/>
    </location>
</feature>
<feature type="transmembrane region" description="Helical" evidence="7">
    <location>
        <begin position="46"/>
        <end position="73"/>
    </location>
</feature>
<dbReference type="EMBL" id="BSEO01000014">
    <property type="protein sequence ID" value="GLJ80454.1"/>
    <property type="molecule type" value="Genomic_DNA"/>
</dbReference>
<comment type="similarity">
    <text evidence="2">Belongs to the nucleobase:cation symporter-2 (NCS2) (TC 2.A.40) family.</text>
</comment>
<dbReference type="AlphaFoldDB" id="A0A9W6HI51"/>
<sequence>MPIWSLHGDGRTVARGAVVKPDERLNWPGTIAIGAQHVVAMFGATFLVPIITGFPVSTTLLFSGLGTLVFLLITRNKLPSYLGSSFAFIAPITALNGGNRLETPEQITQALLGVAVAGVLLAAVGFVVQAFGTGWIEKLMPPVVAGAIVALIGFNLAPAAWGNFQLQPEVATVTLCAVILFSVLFRGFLGRISIFLGVIVGYVVAAVTGQVEFAAVEAAPWFGLPDFHLVAIGDAAAWSIVPMFLPVVLVLIAENVGHVRGVATMTEDPSLNKHTGRALIADGVATTLAGGFGGSGTTTYGENIGVMAATRVYSTAAYWVAGIVAILLAFSPKVGAVFNTIPAGVLGGVTTALYGLIGVIGIKIWVDNRVDFSRPVNQYTVAVSFVIAIAGFALNLGSLQFGAIVLGTIAALVIYHAGNAIARLRRTGADDGGPIPAVGQLGGDPQ</sequence>
<reference evidence="8" key="1">
    <citation type="journal article" date="2014" name="Int. J. Syst. Evol. Microbiol.">
        <title>Complete genome sequence of Corynebacterium casei LMG S-19264T (=DSM 44701T), isolated from a smear-ripened cheese.</title>
        <authorList>
            <consortium name="US DOE Joint Genome Institute (JGI-PGF)"/>
            <person name="Walter F."/>
            <person name="Albersmeier A."/>
            <person name="Kalinowski J."/>
            <person name="Ruckert C."/>
        </authorList>
    </citation>
    <scope>NUCLEOTIDE SEQUENCE</scope>
    <source>
        <strain evidence="8">VKM Ac-1447</strain>
    </source>
</reference>
<reference evidence="8" key="2">
    <citation type="submission" date="2023-01" db="EMBL/GenBank/DDBJ databases">
        <authorList>
            <person name="Sun Q."/>
            <person name="Evtushenko L."/>
        </authorList>
    </citation>
    <scope>NUCLEOTIDE SEQUENCE</scope>
    <source>
        <strain evidence="8">VKM Ac-1447</strain>
    </source>
</reference>
<organism evidence="8 9">
    <name type="scientific">Microbacterium imperiale</name>
    <dbReference type="NCBI Taxonomy" id="33884"/>
    <lineage>
        <taxon>Bacteria</taxon>
        <taxon>Bacillati</taxon>
        <taxon>Actinomycetota</taxon>
        <taxon>Actinomycetes</taxon>
        <taxon>Micrococcales</taxon>
        <taxon>Microbacteriaceae</taxon>
        <taxon>Microbacterium</taxon>
    </lineage>
</organism>
<feature type="transmembrane region" description="Helical" evidence="7">
    <location>
        <begin position="110"/>
        <end position="131"/>
    </location>
</feature>
<feature type="transmembrane region" description="Helical" evidence="7">
    <location>
        <begin position="194"/>
        <end position="215"/>
    </location>
</feature>
<evidence type="ECO:0000256" key="3">
    <source>
        <dbReference type="ARBA" id="ARBA00022448"/>
    </source>
</evidence>
<evidence type="ECO:0000313" key="8">
    <source>
        <dbReference type="EMBL" id="GLJ80454.1"/>
    </source>
</evidence>
<feature type="transmembrane region" description="Helical" evidence="7">
    <location>
        <begin position="235"/>
        <end position="253"/>
    </location>
</feature>
<evidence type="ECO:0000256" key="5">
    <source>
        <dbReference type="ARBA" id="ARBA00022989"/>
    </source>
</evidence>
<dbReference type="RefSeq" id="WP_210006691.1">
    <property type="nucleotide sequence ID" value="NZ_BSEO01000014.1"/>
</dbReference>
<keyword evidence="5 7" id="KW-1133">Transmembrane helix</keyword>
<dbReference type="GO" id="GO:0042907">
    <property type="term" value="F:xanthine transmembrane transporter activity"/>
    <property type="evidence" value="ECO:0007669"/>
    <property type="project" value="TreeGrafter"/>
</dbReference>